<comment type="caution">
    <text evidence="1">The sequence shown here is derived from an EMBL/GenBank/DDBJ whole genome shotgun (WGS) entry which is preliminary data.</text>
</comment>
<dbReference type="EMBL" id="LAZR01003564">
    <property type="protein sequence ID" value="KKN17015.1"/>
    <property type="molecule type" value="Genomic_DNA"/>
</dbReference>
<protein>
    <submittedName>
        <fullName evidence="1">Uncharacterized protein</fullName>
    </submittedName>
</protein>
<dbReference type="AlphaFoldDB" id="A0A0F9NBZ0"/>
<accession>A0A0F9NBZ0</accession>
<name>A0A0F9NBZ0_9ZZZZ</name>
<proteinExistence type="predicted"/>
<evidence type="ECO:0000313" key="1">
    <source>
        <dbReference type="EMBL" id="KKN17015.1"/>
    </source>
</evidence>
<gene>
    <name evidence="1" type="ORF">LCGC14_0970230</name>
</gene>
<sequence>MKCVECKKRKAIIEFSKGYLDWSHGFIKKICRECYIEMIEKELKRIKDNLKKEKSILKTERKVGAKGK</sequence>
<organism evidence="1">
    <name type="scientific">marine sediment metagenome</name>
    <dbReference type="NCBI Taxonomy" id="412755"/>
    <lineage>
        <taxon>unclassified sequences</taxon>
        <taxon>metagenomes</taxon>
        <taxon>ecological metagenomes</taxon>
    </lineage>
</organism>
<reference evidence="1" key="1">
    <citation type="journal article" date="2015" name="Nature">
        <title>Complex archaea that bridge the gap between prokaryotes and eukaryotes.</title>
        <authorList>
            <person name="Spang A."/>
            <person name="Saw J.H."/>
            <person name="Jorgensen S.L."/>
            <person name="Zaremba-Niedzwiedzka K."/>
            <person name="Martijn J."/>
            <person name="Lind A.E."/>
            <person name="van Eijk R."/>
            <person name="Schleper C."/>
            <person name="Guy L."/>
            <person name="Ettema T.J."/>
        </authorList>
    </citation>
    <scope>NUCLEOTIDE SEQUENCE</scope>
</reference>